<evidence type="ECO:0000259" key="2">
    <source>
        <dbReference type="Pfam" id="PF13477"/>
    </source>
</evidence>
<feature type="domain" description="Glycosyl transferase family 1" evidence="1">
    <location>
        <begin position="212"/>
        <end position="377"/>
    </location>
</feature>
<evidence type="ECO:0000259" key="1">
    <source>
        <dbReference type="Pfam" id="PF00534"/>
    </source>
</evidence>
<keyword evidence="3" id="KW-0808">Transferase</keyword>
<dbReference type="InterPro" id="IPR001296">
    <property type="entry name" value="Glyco_trans_1"/>
</dbReference>
<evidence type="ECO:0000313" key="4">
    <source>
        <dbReference type="Proteomes" id="UP000265562"/>
    </source>
</evidence>
<dbReference type="Pfam" id="PF13477">
    <property type="entry name" value="Glyco_trans_4_2"/>
    <property type="match status" value="1"/>
</dbReference>
<keyword evidence="4" id="KW-1185">Reference proteome</keyword>
<dbReference type="Pfam" id="PF00534">
    <property type="entry name" value="Glycos_transf_1"/>
    <property type="match status" value="1"/>
</dbReference>
<dbReference type="InterPro" id="IPR050194">
    <property type="entry name" value="Glycosyltransferase_grp1"/>
</dbReference>
<dbReference type="AlphaFoldDB" id="A0A385Q027"/>
<dbReference type="Gene3D" id="3.40.50.2000">
    <property type="entry name" value="Glycogen Phosphorylase B"/>
    <property type="match status" value="2"/>
</dbReference>
<feature type="domain" description="Glycosyltransferase subfamily 4-like N-terminal" evidence="2">
    <location>
        <begin position="26"/>
        <end position="164"/>
    </location>
</feature>
<dbReference type="KEGG" id="lua:D4A81_02510"/>
<dbReference type="CDD" id="cd03808">
    <property type="entry name" value="GT4_CapM-like"/>
    <property type="match status" value="1"/>
</dbReference>
<dbReference type="PANTHER" id="PTHR45947">
    <property type="entry name" value="SULFOQUINOVOSYL TRANSFERASE SQD2"/>
    <property type="match status" value="1"/>
</dbReference>
<proteinExistence type="predicted"/>
<dbReference type="OrthoDB" id="9806653at2"/>
<protein>
    <submittedName>
        <fullName evidence="3">Glycosyltransferase family 1 protein</fullName>
    </submittedName>
</protein>
<evidence type="ECO:0000313" key="3">
    <source>
        <dbReference type="EMBL" id="AYA98897.1"/>
    </source>
</evidence>
<gene>
    <name evidence="3" type="ORF">D4A81_02510</name>
</gene>
<dbReference type="Proteomes" id="UP000265562">
    <property type="component" value="Chromosome"/>
</dbReference>
<dbReference type="PANTHER" id="PTHR45947:SF15">
    <property type="entry name" value="TEICHURONIC ACID BIOSYNTHESIS GLYCOSYLTRANSFERASE TUAC-RELATED"/>
    <property type="match status" value="1"/>
</dbReference>
<accession>A0A385Q027</accession>
<organism evidence="3 4">
    <name type="scientific">Lachnoanaerobaculum umeaense</name>
    <dbReference type="NCBI Taxonomy" id="617123"/>
    <lineage>
        <taxon>Bacteria</taxon>
        <taxon>Bacillati</taxon>
        <taxon>Bacillota</taxon>
        <taxon>Clostridia</taxon>
        <taxon>Lachnospirales</taxon>
        <taxon>Lachnospiraceae</taxon>
        <taxon>Lachnoanaerobaculum</taxon>
    </lineage>
</organism>
<sequence>MCRWTLSVIVLAENLGRLYMGSKKALLVTTVSGFVPQFEMSNVAILKELGYEIHYASNFHNPSYGTDNKRLEGTGIICHQVDFERSPFDKKNWHAYKQLVNIMKEEKIDLVHCHTPMGAVLARLAAKKCGIKDVLYTAHGFHFFKGASIKNWLIYYPVERFLSRYTGTQICINIEDFNIARKFRARNVEYVAGVGIDTSDIKEQSNITDEEKNELRKELGIKDTDRVLITAGEMIERKNQQFLLEIINRIKDKTNLNIKFILCGHGRLESKLKNSAKSLGIEDNVIFAGYRSDIYKILGLAEVFLFSSFQEGLPVAVMEAMAVGLPVICSKVRGNADLIDHEKGGYVVDRFDVCVWSDLIYSLLMDNNKLKSFGEYNMVRIKEYDRSNVEKEMRRIYEFYEK</sequence>
<reference evidence="3 4" key="1">
    <citation type="submission" date="2018-09" db="EMBL/GenBank/DDBJ databases">
        <title>Genome sequencing of Lachnoanaerobaculum umeaense DSM 23576.</title>
        <authorList>
            <person name="Kook J.-K."/>
            <person name="Park S.-N."/>
            <person name="Lim Y.K."/>
        </authorList>
    </citation>
    <scope>NUCLEOTIDE SEQUENCE [LARGE SCALE GENOMIC DNA]</scope>
    <source>
        <strain evidence="4">DSM 23576 \ CCUG 58757</strain>
    </source>
</reference>
<dbReference type="InterPro" id="IPR028098">
    <property type="entry name" value="Glyco_trans_4-like_N"/>
</dbReference>
<dbReference type="EMBL" id="CP032364">
    <property type="protein sequence ID" value="AYA98897.1"/>
    <property type="molecule type" value="Genomic_DNA"/>
</dbReference>
<dbReference type="SUPFAM" id="SSF53756">
    <property type="entry name" value="UDP-Glycosyltransferase/glycogen phosphorylase"/>
    <property type="match status" value="1"/>
</dbReference>
<dbReference type="GO" id="GO:0016757">
    <property type="term" value="F:glycosyltransferase activity"/>
    <property type="evidence" value="ECO:0007669"/>
    <property type="project" value="InterPro"/>
</dbReference>
<name>A0A385Q027_9FIRM</name>